<gene>
    <name evidence="2" type="ORF">ACFFLM_08105</name>
</gene>
<evidence type="ECO:0000313" key="3">
    <source>
        <dbReference type="Proteomes" id="UP001589733"/>
    </source>
</evidence>
<feature type="transmembrane region" description="Helical" evidence="1">
    <location>
        <begin position="173"/>
        <end position="191"/>
    </location>
</feature>
<organism evidence="2 3">
    <name type="scientific">Deinococcus oregonensis</name>
    <dbReference type="NCBI Taxonomy" id="1805970"/>
    <lineage>
        <taxon>Bacteria</taxon>
        <taxon>Thermotogati</taxon>
        <taxon>Deinococcota</taxon>
        <taxon>Deinococci</taxon>
        <taxon>Deinococcales</taxon>
        <taxon>Deinococcaceae</taxon>
        <taxon>Deinococcus</taxon>
    </lineage>
</organism>
<feature type="transmembrane region" description="Helical" evidence="1">
    <location>
        <begin position="101"/>
        <end position="123"/>
    </location>
</feature>
<accession>A0ABV6AYY5</accession>
<feature type="transmembrane region" description="Helical" evidence="1">
    <location>
        <begin position="224"/>
        <end position="245"/>
    </location>
</feature>
<keyword evidence="1" id="KW-0812">Transmembrane</keyword>
<feature type="transmembrane region" description="Helical" evidence="1">
    <location>
        <begin position="143"/>
        <end position="161"/>
    </location>
</feature>
<proteinExistence type="predicted"/>
<feature type="transmembrane region" description="Helical" evidence="1">
    <location>
        <begin position="298"/>
        <end position="317"/>
    </location>
</feature>
<keyword evidence="1" id="KW-0472">Membrane</keyword>
<comment type="caution">
    <text evidence="2">The sequence shown here is derived from an EMBL/GenBank/DDBJ whole genome shotgun (WGS) entry which is preliminary data.</text>
</comment>
<dbReference type="RefSeq" id="WP_380007880.1">
    <property type="nucleotide sequence ID" value="NZ_JBHLYR010000025.1"/>
</dbReference>
<feature type="transmembrane region" description="Helical" evidence="1">
    <location>
        <begin position="323"/>
        <end position="345"/>
    </location>
</feature>
<sequence length="372" mass="40696">MLQNEMSKSQYLPVPLNTSRFERIGGTFTLIGIVLSFLGLSWDIEWHADVGPDTFWTLPHLFVYAGSAIAGIACLTVCLITTKRSKTKPNAAWVSLLGGRFHAPVGFVLAGFGSLGFLSFGLFDQWWHLIYGFDVLFSSPPHVGLFLSLLLTMWGSTLIFARGSQVDSPRLCLSIAVTLGFGLPIISFLAIELGGFYLAYLFPAMMMTFGMALVLSITRRFWSVIGMSLCIFAFRIFNGYGIPYFNQAYADYLGYSLRETADIQAGIPILTPAWMPVAALVMSIVFFSWVARGKKPQLGIALATGLATPFLYVHSLLFQVIDATVVAMALPMLAILGAGFGWIGWQVGVIFRSIGVSAVGEQNIHTKSNDHV</sequence>
<keyword evidence="3" id="KW-1185">Reference proteome</keyword>
<feature type="transmembrane region" description="Helical" evidence="1">
    <location>
        <begin position="61"/>
        <end position="80"/>
    </location>
</feature>
<protein>
    <submittedName>
        <fullName evidence="2">Uncharacterized protein</fullName>
    </submittedName>
</protein>
<keyword evidence="1" id="KW-1133">Transmembrane helix</keyword>
<evidence type="ECO:0000313" key="2">
    <source>
        <dbReference type="EMBL" id="MFB9991925.1"/>
    </source>
</evidence>
<name>A0ABV6AYY5_9DEIO</name>
<feature type="transmembrane region" description="Helical" evidence="1">
    <location>
        <begin position="265"/>
        <end position="291"/>
    </location>
</feature>
<evidence type="ECO:0000256" key="1">
    <source>
        <dbReference type="SAM" id="Phobius"/>
    </source>
</evidence>
<reference evidence="2 3" key="1">
    <citation type="submission" date="2024-09" db="EMBL/GenBank/DDBJ databases">
        <authorList>
            <person name="Sun Q."/>
            <person name="Mori K."/>
        </authorList>
    </citation>
    <scope>NUCLEOTIDE SEQUENCE [LARGE SCALE GENOMIC DNA]</scope>
    <source>
        <strain evidence="2 3">JCM 13503</strain>
    </source>
</reference>
<dbReference type="EMBL" id="JBHLYR010000025">
    <property type="protein sequence ID" value="MFB9991925.1"/>
    <property type="molecule type" value="Genomic_DNA"/>
</dbReference>
<dbReference type="Proteomes" id="UP001589733">
    <property type="component" value="Unassembled WGS sequence"/>
</dbReference>
<feature type="transmembrane region" description="Helical" evidence="1">
    <location>
        <begin position="197"/>
        <end position="217"/>
    </location>
</feature>
<feature type="transmembrane region" description="Helical" evidence="1">
    <location>
        <begin position="21"/>
        <end position="41"/>
    </location>
</feature>